<evidence type="ECO:0000313" key="2">
    <source>
        <dbReference type="Proteomes" id="UP000193467"/>
    </source>
</evidence>
<organism evidence="1 2">
    <name type="scientific">Leucosporidium creatinivorum</name>
    <dbReference type="NCBI Taxonomy" id="106004"/>
    <lineage>
        <taxon>Eukaryota</taxon>
        <taxon>Fungi</taxon>
        <taxon>Dikarya</taxon>
        <taxon>Basidiomycota</taxon>
        <taxon>Pucciniomycotina</taxon>
        <taxon>Microbotryomycetes</taxon>
        <taxon>Leucosporidiales</taxon>
        <taxon>Leucosporidium</taxon>
    </lineage>
</organism>
<evidence type="ECO:0000313" key="1">
    <source>
        <dbReference type="EMBL" id="ORY90155.1"/>
    </source>
</evidence>
<dbReference type="AlphaFoldDB" id="A0A1Y2G2A3"/>
<accession>A0A1Y2G2A3</accession>
<proteinExistence type="predicted"/>
<dbReference type="EMBL" id="MCGR01000004">
    <property type="protein sequence ID" value="ORY90155.1"/>
    <property type="molecule type" value="Genomic_DNA"/>
</dbReference>
<dbReference type="InParanoid" id="A0A1Y2G2A3"/>
<name>A0A1Y2G2A3_9BASI</name>
<keyword evidence="2" id="KW-1185">Reference proteome</keyword>
<dbReference type="Proteomes" id="UP000193467">
    <property type="component" value="Unassembled WGS sequence"/>
</dbReference>
<comment type="caution">
    <text evidence="1">The sequence shown here is derived from an EMBL/GenBank/DDBJ whole genome shotgun (WGS) entry which is preliminary data.</text>
</comment>
<reference evidence="1 2" key="1">
    <citation type="submission" date="2016-07" db="EMBL/GenBank/DDBJ databases">
        <title>Pervasive Adenine N6-methylation of Active Genes in Fungi.</title>
        <authorList>
            <consortium name="DOE Joint Genome Institute"/>
            <person name="Mondo S.J."/>
            <person name="Dannebaum R.O."/>
            <person name="Kuo R.C."/>
            <person name="Labutti K."/>
            <person name="Haridas S."/>
            <person name="Kuo A."/>
            <person name="Salamov A."/>
            <person name="Ahrendt S.R."/>
            <person name="Lipzen A."/>
            <person name="Sullivan W."/>
            <person name="Andreopoulos W.B."/>
            <person name="Clum A."/>
            <person name="Lindquist E."/>
            <person name="Daum C."/>
            <person name="Ramamoorthy G.K."/>
            <person name="Gryganskyi A."/>
            <person name="Culley D."/>
            <person name="Magnuson J.K."/>
            <person name="James T.Y."/>
            <person name="O'Malley M.A."/>
            <person name="Stajich J.E."/>
            <person name="Spatafora J.W."/>
            <person name="Visel A."/>
            <person name="Grigoriev I.V."/>
        </authorList>
    </citation>
    <scope>NUCLEOTIDE SEQUENCE [LARGE SCALE GENOMIC DNA]</scope>
    <source>
        <strain evidence="1 2">62-1032</strain>
    </source>
</reference>
<gene>
    <name evidence="1" type="ORF">BCR35DRAFT_133854</name>
</gene>
<sequence length="79" mass="8897">MVASTRRGFAASGGVEGPCCHLFAAFIERCACVPLGGVIKIVESTARMYRTSLLCTRWPARRKDDFLGERWREDRMDKS</sequence>
<protein>
    <submittedName>
        <fullName evidence="1">Uncharacterized protein</fullName>
    </submittedName>
</protein>